<feature type="compositionally biased region" description="Polar residues" evidence="1">
    <location>
        <begin position="35"/>
        <end position="45"/>
    </location>
</feature>
<name>A0A150K4Z4_HEYCO</name>
<protein>
    <submittedName>
        <fullName evidence="2">Uncharacterized protein</fullName>
    </submittedName>
</protein>
<feature type="region of interest" description="Disordered" evidence="1">
    <location>
        <begin position="26"/>
        <end position="45"/>
    </location>
</feature>
<evidence type="ECO:0000256" key="1">
    <source>
        <dbReference type="SAM" id="MobiDB-lite"/>
    </source>
</evidence>
<proteinExistence type="predicted"/>
<gene>
    <name evidence="2" type="ORF">B4099_1208</name>
</gene>
<organism evidence="2 3">
    <name type="scientific">Heyndrickxia coagulans</name>
    <name type="common">Weizmannia coagulans</name>
    <dbReference type="NCBI Taxonomy" id="1398"/>
    <lineage>
        <taxon>Bacteria</taxon>
        <taxon>Bacillati</taxon>
        <taxon>Bacillota</taxon>
        <taxon>Bacilli</taxon>
        <taxon>Bacillales</taxon>
        <taxon>Bacillaceae</taxon>
        <taxon>Heyndrickxia</taxon>
    </lineage>
</organism>
<evidence type="ECO:0000313" key="3">
    <source>
        <dbReference type="Proteomes" id="UP000075304"/>
    </source>
</evidence>
<dbReference type="Proteomes" id="UP000075304">
    <property type="component" value="Unassembled WGS sequence"/>
</dbReference>
<dbReference type="PATRIC" id="fig|1398.25.peg.582"/>
<comment type="caution">
    <text evidence="2">The sequence shown here is derived from an EMBL/GenBank/DDBJ whole genome shotgun (WGS) entry which is preliminary data.</text>
</comment>
<reference evidence="2 3" key="1">
    <citation type="submission" date="2016-01" db="EMBL/GenBank/DDBJ databases">
        <title>Genome Sequences of Twelve Sporeforming Bacillus Species Isolated from Foods.</title>
        <authorList>
            <person name="Berendsen E.M."/>
            <person name="Wells-Bennik M.H."/>
            <person name="Krawcyk A.O."/>
            <person name="De Jong A."/>
            <person name="Holsappel S."/>
            <person name="Eijlander R.T."/>
            <person name="Kuipers O.P."/>
        </authorList>
    </citation>
    <scope>NUCLEOTIDE SEQUENCE [LARGE SCALE GENOMIC DNA]</scope>
    <source>
        <strain evidence="2 3">B4099</strain>
    </source>
</reference>
<dbReference type="EMBL" id="LQYI01000097">
    <property type="protein sequence ID" value="KYC64660.1"/>
    <property type="molecule type" value="Genomic_DNA"/>
</dbReference>
<accession>A0A150K4Z4</accession>
<dbReference type="AlphaFoldDB" id="A0A150K4Z4"/>
<sequence length="45" mass="5116">MKERAGILPKNAAPAHEPAECRNILFRKPGEDQVPDNQESMIKER</sequence>
<evidence type="ECO:0000313" key="2">
    <source>
        <dbReference type="EMBL" id="KYC64660.1"/>
    </source>
</evidence>